<dbReference type="GO" id="GO:0016301">
    <property type="term" value="F:kinase activity"/>
    <property type="evidence" value="ECO:0007669"/>
    <property type="project" value="UniProtKB-KW"/>
</dbReference>
<dbReference type="Gene3D" id="1.10.287.130">
    <property type="match status" value="1"/>
</dbReference>
<protein>
    <recommendedName>
        <fullName evidence="2">histidine kinase</fullName>
        <ecNumber evidence="2">2.7.13.3</ecNumber>
    </recommendedName>
</protein>
<evidence type="ECO:0000259" key="8">
    <source>
        <dbReference type="PROSITE" id="PS50109"/>
    </source>
</evidence>
<accession>A0ABS7E0T0</accession>
<keyword evidence="10" id="KW-1185">Reference proteome</keyword>
<dbReference type="SMART" id="SM00387">
    <property type="entry name" value="HATPase_c"/>
    <property type="match status" value="1"/>
</dbReference>
<evidence type="ECO:0000256" key="1">
    <source>
        <dbReference type="ARBA" id="ARBA00000085"/>
    </source>
</evidence>
<dbReference type="RefSeq" id="WP_220108917.1">
    <property type="nucleotide sequence ID" value="NZ_JAHZST010000003.1"/>
</dbReference>
<evidence type="ECO:0000313" key="10">
    <source>
        <dbReference type="Proteomes" id="UP001195963"/>
    </source>
</evidence>
<evidence type="ECO:0000256" key="6">
    <source>
        <dbReference type="ARBA" id="ARBA00022840"/>
    </source>
</evidence>
<keyword evidence="7" id="KW-1133">Transmembrane helix</keyword>
<dbReference type="InterPro" id="IPR005467">
    <property type="entry name" value="His_kinase_dom"/>
</dbReference>
<evidence type="ECO:0000256" key="5">
    <source>
        <dbReference type="ARBA" id="ARBA00022777"/>
    </source>
</evidence>
<dbReference type="InterPro" id="IPR036890">
    <property type="entry name" value="HATPase_C_sf"/>
</dbReference>
<dbReference type="Gene3D" id="3.30.565.10">
    <property type="entry name" value="Histidine kinase-like ATPase, C-terminal domain"/>
    <property type="match status" value="1"/>
</dbReference>
<keyword evidence="6" id="KW-0067">ATP-binding</keyword>
<dbReference type="EMBL" id="JAHZST010000003">
    <property type="protein sequence ID" value="MBW8183296.1"/>
    <property type="molecule type" value="Genomic_DNA"/>
</dbReference>
<keyword evidence="3" id="KW-0808">Transferase</keyword>
<keyword evidence="4" id="KW-0547">Nucleotide-binding</keyword>
<dbReference type="PROSITE" id="PS50109">
    <property type="entry name" value="HIS_KIN"/>
    <property type="match status" value="1"/>
</dbReference>
<comment type="caution">
    <text evidence="9">The sequence shown here is derived from an EMBL/GenBank/DDBJ whole genome shotgun (WGS) entry which is preliminary data.</text>
</comment>
<evidence type="ECO:0000256" key="7">
    <source>
        <dbReference type="SAM" id="Phobius"/>
    </source>
</evidence>
<dbReference type="Proteomes" id="UP001195963">
    <property type="component" value="Unassembled WGS sequence"/>
</dbReference>
<organism evidence="9 10">
    <name type="scientific">Shewanella nanhaiensis</name>
    <dbReference type="NCBI Taxonomy" id="2864872"/>
    <lineage>
        <taxon>Bacteria</taxon>
        <taxon>Pseudomonadati</taxon>
        <taxon>Pseudomonadota</taxon>
        <taxon>Gammaproteobacteria</taxon>
        <taxon>Alteromonadales</taxon>
        <taxon>Shewanellaceae</taxon>
        <taxon>Shewanella</taxon>
    </lineage>
</organism>
<dbReference type="InterPro" id="IPR003594">
    <property type="entry name" value="HATPase_dom"/>
</dbReference>
<evidence type="ECO:0000256" key="2">
    <source>
        <dbReference type="ARBA" id="ARBA00012438"/>
    </source>
</evidence>
<feature type="transmembrane region" description="Helical" evidence="7">
    <location>
        <begin position="20"/>
        <end position="38"/>
    </location>
</feature>
<feature type="transmembrane region" description="Helical" evidence="7">
    <location>
        <begin position="161"/>
        <end position="179"/>
    </location>
</feature>
<keyword evidence="5 9" id="KW-0418">Kinase</keyword>
<feature type="domain" description="Histidine kinase" evidence="8">
    <location>
        <begin position="211"/>
        <end position="419"/>
    </location>
</feature>
<name>A0ABS7E0T0_9GAMM</name>
<dbReference type="Pfam" id="PF02518">
    <property type="entry name" value="HATPase_c"/>
    <property type="match status" value="1"/>
</dbReference>
<evidence type="ECO:0000256" key="4">
    <source>
        <dbReference type="ARBA" id="ARBA00022741"/>
    </source>
</evidence>
<reference evidence="9 10" key="1">
    <citation type="submission" date="2021-07" db="EMBL/GenBank/DDBJ databases">
        <title>Shewanella sp. nov, isolated from SCS.</title>
        <authorList>
            <person name="Cao W.R."/>
        </authorList>
    </citation>
    <scope>NUCLEOTIDE SEQUENCE [LARGE SCALE GENOMIC DNA]</scope>
    <source>
        <strain evidence="9 10">NR704-98</strain>
    </source>
</reference>
<sequence>MLKGVSPQLFANLSASDQLASLRILGLVLKLVLTFMAAETFGLSLHSPALNYALVLEAVYLAVTFGVRKPLQLTDTGLFIALLLDTAFWITWLYFSGGATNAFISLLLLPIAIAAVILPRWAPWILTLISTLAYSLMLYTVPSEQMQHHGMDMGSHYLGMWLNFVISSLVLTTSVAFIANRMRKQDAELAYMREAQLRQEKLLALGTASAQMAHQLATPLSSLRLLVEEVAEESDANIPAIKEMNSALSRCEKTLADLRLATESIREQKQFKITAGELINQLEQQVTLLMPQVLLELESDSQAHVIQVQSDTSLLPAVLSLIENAARASDEQTASQRVKITLDIDSDQASIRLRVRDYGSGIPQGVISQLGHKFVESPTGMGVALMLSHASFERLGGRLILGAHLEGGAVAEVSLPIAESVR</sequence>
<dbReference type="EC" id="2.7.13.3" evidence="2"/>
<feature type="transmembrane region" description="Helical" evidence="7">
    <location>
        <begin position="50"/>
        <end position="67"/>
    </location>
</feature>
<dbReference type="PANTHER" id="PTHR44936">
    <property type="entry name" value="SENSOR PROTEIN CREC"/>
    <property type="match status" value="1"/>
</dbReference>
<evidence type="ECO:0000256" key="3">
    <source>
        <dbReference type="ARBA" id="ARBA00022679"/>
    </source>
</evidence>
<keyword evidence="7" id="KW-0472">Membrane</keyword>
<feature type="transmembrane region" description="Helical" evidence="7">
    <location>
        <begin position="125"/>
        <end position="141"/>
    </location>
</feature>
<proteinExistence type="predicted"/>
<evidence type="ECO:0000313" key="9">
    <source>
        <dbReference type="EMBL" id="MBW8183296.1"/>
    </source>
</evidence>
<dbReference type="SUPFAM" id="SSF55874">
    <property type="entry name" value="ATPase domain of HSP90 chaperone/DNA topoisomerase II/histidine kinase"/>
    <property type="match status" value="1"/>
</dbReference>
<dbReference type="PANTHER" id="PTHR44936:SF10">
    <property type="entry name" value="SENSOR PROTEIN RSTB"/>
    <property type="match status" value="1"/>
</dbReference>
<comment type="catalytic activity">
    <reaction evidence="1">
        <text>ATP + protein L-histidine = ADP + protein N-phospho-L-histidine.</text>
        <dbReference type="EC" id="2.7.13.3"/>
    </reaction>
</comment>
<gene>
    <name evidence="9" type="ORF">K0625_06430</name>
</gene>
<keyword evidence="7" id="KW-0812">Transmembrane</keyword>
<dbReference type="InterPro" id="IPR050980">
    <property type="entry name" value="2C_sensor_his_kinase"/>
</dbReference>